<name>A0A8T0WWW4_PANVG</name>
<reference evidence="2" key="1">
    <citation type="submission" date="2020-05" db="EMBL/GenBank/DDBJ databases">
        <title>WGS assembly of Panicum virgatum.</title>
        <authorList>
            <person name="Lovell J.T."/>
            <person name="Jenkins J."/>
            <person name="Shu S."/>
            <person name="Juenger T.E."/>
            <person name="Schmutz J."/>
        </authorList>
    </citation>
    <scope>NUCLEOTIDE SEQUENCE</scope>
    <source>
        <strain evidence="2">AP13</strain>
    </source>
</reference>
<gene>
    <name evidence="2" type="ORF">PVAP13_1NG276719</name>
</gene>
<evidence type="ECO:0000256" key="1">
    <source>
        <dbReference type="SAM" id="MobiDB-lite"/>
    </source>
</evidence>
<evidence type="ECO:0000313" key="2">
    <source>
        <dbReference type="EMBL" id="KAG2651278.1"/>
    </source>
</evidence>
<proteinExistence type="predicted"/>
<protein>
    <submittedName>
        <fullName evidence="2">Uncharacterized protein</fullName>
    </submittedName>
</protein>
<keyword evidence="3" id="KW-1185">Reference proteome</keyword>
<evidence type="ECO:0000313" key="3">
    <source>
        <dbReference type="Proteomes" id="UP000823388"/>
    </source>
</evidence>
<dbReference type="EMBL" id="CM029038">
    <property type="protein sequence ID" value="KAG2651278.1"/>
    <property type="molecule type" value="Genomic_DNA"/>
</dbReference>
<sequence length="225" mass="24063">MPQHSPNSLELRRQLRQLLLDGLCHPLHHRRHRGRRGGGVAAARRDAKGTPCNATADNLAVRLGPPVLPDKCTAPCRVLVTSLHYCSLHGWAARMQGNNGELSAAAAHASDQGTSCRTQSPTYSSETPPYTPTPLEPPGFELPRTMAARRGALPFYNNGVSSSMAAQVVFDEPTLSPPPQPLAPAVVDELGIVEPAMPPHSHLCAAPSLVPLAPARGRGRRGRSW</sequence>
<comment type="caution">
    <text evidence="2">The sequence shown here is derived from an EMBL/GenBank/DDBJ whole genome shotgun (WGS) entry which is preliminary data.</text>
</comment>
<dbReference type="Proteomes" id="UP000823388">
    <property type="component" value="Chromosome 1N"/>
</dbReference>
<feature type="region of interest" description="Disordered" evidence="1">
    <location>
        <begin position="104"/>
        <end position="134"/>
    </location>
</feature>
<dbReference type="AlphaFoldDB" id="A0A8T0WWW4"/>
<organism evidence="2 3">
    <name type="scientific">Panicum virgatum</name>
    <name type="common">Blackwell switchgrass</name>
    <dbReference type="NCBI Taxonomy" id="38727"/>
    <lineage>
        <taxon>Eukaryota</taxon>
        <taxon>Viridiplantae</taxon>
        <taxon>Streptophyta</taxon>
        <taxon>Embryophyta</taxon>
        <taxon>Tracheophyta</taxon>
        <taxon>Spermatophyta</taxon>
        <taxon>Magnoliopsida</taxon>
        <taxon>Liliopsida</taxon>
        <taxon>Poales</taxon>
        <taxon>Poaceae</taxon>
        <taxon>PACMAD clade</taxon>
        <taxon>Panicoideae</taxon>
        <taxon>Panicodae</taxon>
        <taxon>Paniceae</taxon>
        <taxon>Panicinae</taxon>
        <taxon>Panicum</taxon>
        <taxon>Panicum sect. Hiantes</taxon>
    </lineage>
</organism>
<accession>A0A8T0WWW4</accession>